<feature type="domain" description="PA14" evidence="9">
    <location>
        <begin position="507"/>
        <end position="646"/>
    </location>
</feature>
<accession>A0ABR5IX03</accession>
<feature type="compositionally biased region" description="Basic residues" evidence="7">
    <location>
        <begin position="8"/>
        <end position="22"/>
    </location>
</feature>
<evidence type="ECO:0000256" key="8">
    <source>
        <dbReference type="SAM" id="SignalP"/>
    </source>
</evidence>
<dbReference type="EC" id="3.2.1.51" evidence="3"/>
<comment type="similarity">
    <text evidence="2">Belongs to the glycosyl hydrolase 29 family.</text>
</comment>
<gene>
    <name evidence="10" type="ORF">ADK38_35240</name>
</gene>
<keyword evidence="6" id="KW-0326">Glycosidase</keyword>
<evidence type="ECO:0000313" key="11">
    <source>
        <dbReference type="Proteomes" id="UP000037020"/>
    </source>
</evidence>
<name>A0ABR5IX03_9ACTN</name>
<dbReference type="InterPro" id="IPR000933">
    <property type="entry name" value="Glyco_hydro_29"/>
</dbReference>
<dbReference type="Gene3D" id="3.20.20.80">
    <property type="entry name" value="Glycosidases"/>
    <property type="match status" value="1"/>
</dbReference>
<dbReference type="PANTHER" id="PTHR10030:SF37">
    <property type="entry name" value="ALPHA-L-FUCOSIDASE-RELATED"/>
    <property type="match status" value="1"/>
</dbReference>
<dbReference type="SMART" id="SM00758">
    <property type="entry name" value="PA14"/>
    <property type="match status" value="1"/>
</dbReference>
<feature type="chain" id="PRO_5045832040" description="alpha-L-fucosidase" evidence="8">
    <location>
        <begin position="45"/>
        <end position="650"/>
    </location>
</feature>
<dbReference type="SMART" id="SM00812">
    <property type="entry name" value="Alpha_L_fucos"/>
    <property type="match status" value="1"/>
</dbReference>
<feature type="region of interest" description="Disordered" evidence="7">
    <location>
        <begin position="1"/>
        <end position="22"/>
    </location>
</feature>
<dbReference type="Proteomes" id="UP000037020">
    <property type="component" value="Unassembled WGS sequence"/>
</dbReference>
<protein>
    <recommendedName>
        <fullName evidence="3">alpha-L-fucosidase</fullName>
        <ecNumber evidence="3">3.2.1.51</ecNumber>
    </recommendedName>
</protein>
<evidence type="ECO:0000259" key="9">
    <source>
        <dbReference type="PROSITE" id="PS51820"/>
    </source>
</evidence>
<evidence type="ECO:0000256" key="4">
    <source>
        <dbReference type="ARBA" id="ARBA00022729"/>
    </source>
</evidence>
<feature type="signal peptide" evidence="8">
    <location>
        <begin position="1"/>
        <end position="44"/>
    </location>
</feature>
<comment type="caution">
    <text evidence="10">The sequence shown here is derived from an EMBL/GenBank/DDBJ whole genome shotgun (WGS) entry which is preliminary data.</text>
</comment>
<keyword evidence="4 8" id="KW-0732">Signal</keyword>
<sequence>MRTSLPRPRPRPRPRHRTVRRTRLLAPMLAAALLAVVLPTGSAAARPAHRAASGSEGQADADVQTGTEHARQRPAAGPGTNFAPDDPFTADRTNWWRQDRFGMFIHFGAYSNLEGEYRRPDGTVCRDAEWIKRQCAIPMDAYEKQARTFDPAAFDAKAIVKAAKDAGQRYIVITAKHHEGYAMWPTKVNTWNLRDHSAFDKRRDIMRELKNAADRAGIKLGFYYSIWDWHDPDFADPATFPKYRERMYAQLKELVKGYDPALLWFDGEWDTDNPHNPWTARDGESLESYLRDLDPKLIINNRVGKRRVTDGDYGTPEQEIPAAPVDGQLWESCMTLNGHWGFAKYDQDWKSSATIIRNLLATASRSGNYLLNVGPDRHGRVPQPSLDRLSDVGRWLRTAGQGRAVYGAGYAGLVEEPSWGAVSRSRGGAGDKLYASVTEWPTAGKPLHLTARAPFRVTDARVLGSRQGVKVAPSGDGYDITPAGGPTNPTATVIELTVKTPRPAPRGHGSGLRADIFANDTLSGPPALTRVDRTVNYSWKSSGSPAPSIPADHFSTRWTGSLQPRFTDAYTFTTVSDDTARLWIDGRLVIDNTKPHDAAIDKASIALRAGHKYATRLEHTEQTGEATMKLLWSSPNQPQEIIPTTQLYRH</sequence>
<dbReference type="Pfam" id="PF01120">
    <property type="entry name" value="Alpha_L_fucos"/>
    <property type="match status" value="1"/>
</dbReference>
<dbReference type="InterPro" id="IPR017853">
    <property type="entry name" value="GH"/>
</dbReference>
<reference evidence="10 11" key="1">
    <citation type="submission" date="2015-07" db="EMBL/GenBank/DDBJ databases">
        <authorList>
            <person name="Ju K.-S."/>
            <person name="Doroghazi J.R."/>
            <person name="Metcalf W.W."/>
        </authorList>
    </citation>
    <scope>NUCLEOTIDE SEQUENCE [LARGE SCALE GENOMIC DNA]</scope>
    <source>
        <strain evidence="10 11">NRRL B-3589</strain>
    </source>
</reference>
<evidence type="ECO:0000256" key="1">
    <source>
        <dbReference type="ARBA" id="ARBA00004071"/>
    </source>
</evidence>
<evidence type="ECO:0000256" key="2">
    <source>
        <dbReference type="ARBA" id="ARBA00007951"/>
    </source>
</evidence>
<evidence type="ECO:0000313" key="10">
    <source>
        <dbReference type="EMBL" id="KOG85690.1"/>
    </source>
</evidence>
<evidence type="ECO:0000256" key="3">
    <source>
        <dbReference type="ARBA" id="ARBA00012662"/>
    </source>
</evidence>
<dbReference type="SUPFAM" id="SSF56988">
    <property type="entry name" value="Anthrax protective antigen"/>
    <property type="match status" value="1"/>
</dbReference>
<dbReference type="Pfam" id="PF07691">
    <property type="entry name" value="PA14"/>
    <property type="match status" value="1"/>
</dbReference>
<organism evidence="10 11">
    <name type="scientific">Streptomyces varsoviensis</name>
    <dbReference type="NCBI Taxonomy" id="67373"/>
    <lineage>
        <taxon>Bacteria</taxon>
        <taxon>Bacillati</taxon>
        <taxon>Actinomycetota</taxon>
        <taxon>Actinomycetes</taxon>
        <taxon>Kitasatosporales</taxon>
        <taxon>Streptomycetaceae</taxon>
        <taxon>Streptomyces</taxon>
    </lineage>
</organism>
<dbReference type="Gene3D" id="3.90.182.10">
    <property type="entry name" value="Toxin - Anthrax Protective Antigen,domain 1"/>
    <property type="match status" value="1"/>
</dbReference>
<dbReference type="PRINTS" id="PR00741">
    <property type="entry name" value="GLHYDRLASE29"/>
</dbReference>
<dbReference type="PANTHER" id="PTHR10030">
    <property type="entry name" value="ALPHA-L-FUCOSIDASE"/>
    <property type="match status" value="1"/>
</dbReference>
<feature type="region of interest" description="Disordered" evidence="7">
    <location>
        <begin position="47"/>
        <end position="87"/>
    </location>
</feature>
<evidence type="ECO:0000256" key="5">
    <source>
        <dbReference type="ARBA" id="ARBA00022801"/>
    </source>
</evidence>
<dbReference type="SUPFAM" id="SSF51445">
    <property type="entry name" value="(Trans)glycosidases"/>
    <property type="match status" value="1"/>
</dbReference>
<comment type="function">
    <text evidence="1">Alpha-L-fucosidase is responsible for hydrolyzing the alpha-1,6-linked fucose joined to the reducing-end N-acetylglucosamine of the carbohydrate moieties of glycoproteins.</text>
</comment>
<dbReference type="InterPro" id="IPR016286">
    <property type="entry name" value="FUC_metazoa-typ"/>
</dbReference>
<dbReference type="InterPro" id="IPR057739">
    <property type="entry name" value="Glyco_hydro_29_N"/>
</dbReference>
<dbReference type="RefSeq" id="WP_048832259.1">
    <property type="nucleotide sequence ID" value="NZ_JBIRHZ010000004.1"/>
</dbReference>
<dbReference type="InterPro" id="IPR011658">
    <property type="entry name" value="PA14_dom"/>
</dbReference>
<evidence type="ECO:0000256" key="7">
    <source>
        <dbReference type="SAM" id="MobiDB-lite"/>
    </source>
</evidence>
<keyword evidence="5" id="KW-0378">Hydrolase</keyword>
<dbReference type="PROSITE" id="PS51820">
    <property type="entry name" value="PA14"/>
    <property type="match status" value="1"/>
</dbReference>
<keyword evidence="11" id="KW-1185">Reference proteome</keyword>
<evidence type="ECO:0000256" key="6">
    <source>
        <dbReference type="ARBA" id="ARBA00023295"/>
    </source>
</evidence>
<dbReference type="InterPro" id="IPR037524">
    <property type="entry name" value="PA14/GLEYA"/>
</dbReference>
<proteinExistence type="inferred from homology"/>
<dbReference type="EMBL" id="LGUT01003258">
    <property type="protein sequence ID" value="KOG85690.1"/>
    <property type="molecule type" value="Genomic_DNA"/>
</dbReference>